<name>X1C3Z2_9ZZZZ</name>
<feature type="non-terminal residue" evidence="1">
    <location>
        <position position="277"/>
    </location>
</feature>
<dbReference type="EMBL" id="BART01012281">
    <property type="protein sequence ID" value="GAG79096.1"/>
    <property type="molecule type" value="Genomic_DNA"/>
</dbReference>
<organism evidence="1">
    <name type="scientific">marine sediment metagenome</name>
    <dbReference type="NCBI Taxonomy" id="412755"/>
    <lineage>
        <taxon>unclassified sequences</taxon>
        <taxon>metagenomes</taxon>
        <taxon>ecological metagenomes</taxon>
    </lineage>
</organism>
<accession>X1C3Z2</accession>
<feature type="non-terminal residue" evidence="1">
    <location>
        <position position="1"/>
    </location>
</feature>
<sequence>NKKVLYYLVNQFTDLIVNILYGLNIDNAFFRNSIFTYYFSELIQFDSTDISFYLFILLNLKLFQFHDPIRNALEKILLPKLPQNYLEILKKLMKIFCPSVDLLENLNIGLNPTENERWKIINYITERDNWGSLAYKYSEIISEYVSKNLIEEQQPVPDSYFTIEFERNPTFQKKVLDNILERKIKNRDILRDLKAKKGKTKKTDKFKEKYPGELDIEQGFNFFDNIERYDALYRYRTKEMEILIPESSIHSKHTIAWLNREILSETDNIMNFDPLNV</sequence>
<reference evidence="1" key="1">
    <citation type="journal article" date="2014" name="Front. Microbiol.">
        <title>High frequency of phylogenetically diverse reductive dehalogenase-homologous genes in deep subseafloor sedimentary metagenomes.</title>
        <authorList>
            <person name="Kawai M."/>
            <person name="Futagami T."/>
            <person name="Toyoda A."/>
            <person name="Takaki Y."/>
            <person name="Nishi S."/>
            <person name="Hori S."/>
            <person name="Arai W."/>
            <person name="Tsubouchi T."/>
            <person name="Morono Y."/>
            <person name="Uchiyama I."/>
            <person name="Ito T."/>
            <person name="Fujiyama A."/>
            <person name="Inagaki F."/>
            <person name="Takami H."/>
        </authorList>
    </citation>
    <scope>NUCLEOTIDE SEQUENCE</scope>
    <source>
        <strain evidence="1">Expedition CK06-06</strain>
    </source>
</reference>
<comment type="caution">
    <text evidence="1">The sequence shown here is derived from an EMBL/GenBank/DDBJ whole genome shotgun (WGS) entry which is preliminary data.</text>
</comment>
<protein>
    <submittedName>
        <fullName evidence="1">Uncharacterized protein</fullName>
    </submittedName>
</protein>
<evidence type="ECO:0000313" key="1">
    <source>
        <dbReference type="EMBL" id="GAG79096.1"/>
    </source>
</evidence>
<dbReference type="AlphaFoldDB" id="X1C3Z2"/>
<gene>
    <name evidence="1" type="ORF">S01H4_25725</name>
</gene>
<proteinExistence type="predicted"/>